<accession>A0A438M3S0</accession>
<sequence length="64" mass="6799">MHANVGDILLVHGHVVGQKDRKGQIVEVRGPGGAPPFLVRYDDGHEQLVYPGPDAVVMPAGDES</sequence>
<keyword evidence="3" id="KW-1185">Reference proteome</keyword>
<protein>
    <submittedName>
        <fullName evidence="2">Uncharacterized protein DUF1918</fullName>
    </submittedName>
</protein>
<evidence type="ECO:0000313" key="3">
    <source>
        <dbReference type="Proteomes" id="UP000284824"/>
    </source>
</evidence>
<dbReference type="Gene3D" id="2.30.30.440">
    <property type="entry name" value="Domain of unknown function DUF1918"/>
    <property type="match status" value="1"/>
</dbReference>
<evidence type="ECO:0000313" key="2">
    <source>
        <dbReference type="EMBL" id="RVX40454.1"/>
    </source>
</evidence>
<name>A0A438M3S0_9ACTN</name>
<dbReference type="AlphaFoldDB" id="A0A438M3S0"/>
<comment type="caution">
    <text evidence="2">The sequence shown here is derived from an EMBL/GenBank/DDBJ whole genome shotgun (WGS) entry which is preliminary data.</text>
</comment>
<proteinExistence type="predicted"/>
<dbReference type="EMBL" id="SAUN01000001">
    <property type="protein sequence ID" value="RVX40454.1"/>
    <property type="molecule type" value="Genomic_DNA"/>
</dbReference>
<dbReference type="RefSeq" id="WP_127932833.1">
    <property type="nucleotide sequence ID" value="NZ_SAUN01000001.1"/>
</dbReference>
<dbReference type="Proteomes" id="UP000284824">
    <property type="component" value="Unassembled WGS sequence"/>
</dbReference>
<feature type="domain" description="DUF1918" evidence="1">
    <location>
        <begin position="1"/>
        <end position="57"/>
    </location>
</feature>
<dbReference type="Pfam" id="PF08940">
    <property type="entry name" value="DUF1918"/>
    <property type="match status" value="1"/>
</dbReference>
<organism evidence="2 3">
    <name type="scientific">Nonomuraea polychroma</name>
    <dbReference type="NCBI Taxonomy" id="46176"/>
    <lineage>
        <taxon>Bacteria</taxon>
        <taxon>Bacillati</taxon>
        <taxon>Actinomycetota</taxon>
        <taxon>Actinomycetes</taxon>
        <taxon>Streptosporangiales</taxon>
        <taxon>Streptosporangiaceae</taxon>
        <taxon>Nonomuraea</taxon>
    </lineage>
</organism>
<evidence type="ECO:0000259" key="1">
    <source>
        <dbReference type="Pfam" id="PF08940"/>
    </source>
</evidence>
<dbReference type="OrthoDB" id="4828144at2"/>
<dbReference type="InterPro" id="IPR015035">
    <property type="entry name" value="DUF1918"/>
</dbReference>
<gene>
    <name evidence="2" type="ORF">EDD27_2864</name>
</gene>
<reference evidence="2 3" key="1">
    <citation type="submission" date="2019-01" db="EMBL/GenBank/DDBJ databases">
        <title>Sequencing the genomes of 1000 actinobacteria strains.</title>
        <authorList>
            <person name="Klenk H.-P."/>
        </authorList>
    </citation>
    <scope>NUCLEOTIDE SEQUENCE [LARGE SCALE GENOMIC DNA]</scope>
    <source>
        <strain evidence="2 3">DSM 43925</strain>
    </source>
</reference>
<dbReference type="SUPFAM" id="SSF50118">
    <property type="entry name" value="Cell growth inhibitor/plasmid maintenance toxic component"/>
    <property type="match status" value="1"/>
</dbReference>